<evidence type="ECO:0000256" key="1">
    <source>
        <dbReference type="SAM" id="MobiDB-lite"/>
    </source>
</evidence>
<feature type="compositionally biased region" description="Low complexity" evidence="1">
    <location>
        <begin position="705"/>
        <end position="714"/>
    </location>
</feature>
<accession>A0A1E7FEM5</accession>
<dbReference type="InParanoid" id="A0A1E7FEM5"/>
<evidence type="ECO:0000313" key="3">
    <source>
        <dbReference type="EMBL" id="OEU16505.1"/>
    </source>
</evidence>
<dbReference type="AlphaFoldDB" id="A0A1E7FEM5"/>
<evidence type="ECO:0000313" key="4">
    <source>
        <dbReference type="Proteomes" id="UP000095751"/>
    </source>
</evidence>
<feature type="compositionally biased region" description="Polar residues" evidence="1">
    <location>
        <begin position="746"/>
        <end position="759"/>
    </location>
</feature>
<feature type="compositionally biased region" description="Low complexity" evidence="1">
    <location>
        <begin position="109"/>
        <end position="120"/>
    </location>
</feature>
<feature type="region of interest" description="Disordered" evidence="1">
    <location>
        <begin position="556"/>
        <end position="664"/>
    </location>
</feature>
<feature type="compositionally biased region" description="Low complexity" evidence="1">
    <location>
        <begin position="955"/>
        <end position="975"/>
    </location>
</feature>
<dbReference type="KEGG" id="fcy:FRACYDRAFT_239095"/>
<feature type="region of interest" description="Disordered" evidence="1">
    <location>
        <begin position="700"/>
        <end position="721"/>
    </location>
</feature>
<proteinExistence type="predicted"/>
<dbReference type="Gene3D" id="3.10.20.90">
    <property type="entry name" value="Phosphatidylinositol 3-kinase Catalytic Subunit, Chain A, domain 1"/>
    <property type="match status" value="1"/>
</dbReference>
<dbReference type="InterPro" id="IPR016197">
    <property type="entry name" value="Chromo-like_dom_sf"/>
</dbReference>
<evidence type="ECO:0000259" key="2">
    <source>
        <dbReference type="PROSITE" id="PS50053"/>
    </source>
</evidence>
<sequence>MTPSATTSKQNEEDQAISPWCLFVKAVGGGFDDDFRLSVDDDENVNGKQIAVVGGPRSFNVLVSPEDGMDSLHKEIEGVTGVKGSQQRLIYRGRLIGKSDVSQSSSPINANNNNNNQNNNDDSKKTIVCCENEYKIKDIVGLCDGQTIHLVKKRRETETAEIDVADEQDNANTSGLSLSDSSNTTANFSSAGVGNNSSTTDNEGGSHSSGSGGALLAALLGLGSLDSGINTNNTIDRSTTPTAAAAAPTVSPWRSSRASTSTSGSSGLFSHRHNRRLPYRLVAEDLEVPDPGSMEPVRQGLMTLHTIMNSQQNVHAGEGGIRSHHPFEANREFFRGQWIDARDTVNQWLEATVVDVLDPQDILDDAVLRNQPTTTSATATAAASIGSPLYRRDRQRRRARRVSNVDNDPVISSTDLEGRRRLFLEECEPGDPQELLSGSSNAGRGDESSPSFQSSFRPRSNNNGVKLLLIHYNGWPERWDEFLRSDSERIRPFRTRTRHPNMSSIASPTPQSVFTEAPRTNIRDGGEEEDRLALLPELNVALAQVSDLLGELVHREHGDNNSQKSDEDELENLCPLSRQRQTNDTCGRAKKDLPWMAQEGVNDGENSTKSDKSDDDDNDDDRTYSSAVRCNIEDPEEEDEQENIYYDDEDAISERDSGRDPRTMYSQRELRNLATVFDRLGRILTTSASHVASLAASLPEEINTSSDQSASNSSERINPPELEASLAPLGGLLSLWSRERRRHNGNQESASTRPETLTATIDPDHVDFASGVVNTSRGEVRQGPRSRTSHDDVANLLGTYLAAASLGSGTADDENGSGSSTGLARLLSRGSNGGSGDTGIDIHIHAIVTAPGASPGGMGIATIGSGGRSPTAILGGARNLSSSNRSMTRLGRGGALFGNSLLSTDTDPMDDEDNADLFSELYSENPRPIDPNGSLVQGISQTTATGNQETENDDGNNTGSNNSQTQTNQSLGSSNDIDNERQGQNQNSSPRQSVERRSGVLRRLFRRLLSISESTK</sequence>
<feature type="region of interest" description="Disordered" evidence="1">
    <location>
        <begin position="742"/>
        <end position="764"/>
    </location>
</feature>
<feature type="compositionally biased region" description="Low complexity" evidence="1">
    <location>
        <begin position="239"/>
        <end position="267"/>
    </location>
</feature>
<dbReference type="OrthoDB" id="428577at2759"/>
<dbReference type="EMBL" id="KV784358">
    <property type="protein sequence ID" value="OEU16505.1"/>
    <property type="molecule type" value="Genomic_DNA"/>
</dbReference>
<feature type="region of interest" description="Disordered" evidence="1">
    <location>
        <begin position="427"/>
        <end position="458"/>
    </location>
</feature>
<dbReference type="InterPro" id="IPR000626">
    <property type="entry name" value="Ubiquitin-like_dom"/>
</dbReference>
<gene>
    <name evidence="3" type="ORF">FRACYDRAFT_239095</name>
</gene>
<feature type="domain" description="Ubiquitin-like" evidence="2">
    <location>
        <begin position="50"/>
        <end position="96"/>
    </location>
</feature>
<name>A0A1E7FEM5_9STRA</name>
<feature type="region of interest" description="Disordered" evidence="1">
    <location>
        <begin position="161"/>
        <end position="210"/>
    </location>
</feature>
<feature type="region of interest" description="Disordered" evidence="1">
    <location>
        <begin position="100"/>
        <end position="123"/>
    </location>
</feature>
<dbReference type="InterPro" id="IPR029071">
    <property type="entry name" value="Ubiquitin-like_domsf"/>
</dbReference>
<feature type="region of interest" description="Disordered" evidence="1">
    <location>
        <begin position="808"/>
        <end position="834"/>
    </location>
</feature>
<feature type="compositionally biased region" description="Basic and acidic residues" evidence="1">
    <location>
        <begin position="652"/>
        <end position="662"/>
    </location>
</feature>
<protein>
    <recommendedName>
        <fullName evidence="2">Ubiquitin-like domain-containing protein</fullName>
    </recommendedName>
</protein>
<dbReference type="Gene3D" id="2.30.30.140">
    <property type="match status" value="1"/>
</dbReference>
<feature type="compositionally biased region" description="Low complexity" evidence="1">
    <location>
        <begin position="373"/>
        <end position="384"/>
    </location>
</feature>
<dbReference type="Proteomes" id="UP000095751">
    <property type="component" value="Unassembled WGS sequence"/>
</dbReference>
<feature type="compositionally biased region" description="Acidic residues" evidence="1">
    <location>
        <begin position="633"/>
        <end position="651"/>
    </location>
</feature>
<dbReference type="PROSITE" id="PS50053">
    <property type="entry name" value="UBIQUITIN_2"/>
    <property type="match status" value="1"/>
</dbReference>
<feature type="region of interest" description="Disordered" evidence="1">
    <location>
        <begin position="373"/>
        <end position="412"/>
    </location>
</feature>
<feature type="compositionally biased region" description="Polar residues" evidence="1">
    <location>
        <begin position="982"/>
        <end position="992"/>
    </location>
</feature>
<keyword evidence="4" id="KW-1185">Reference proteome</keyword>
<feature type="region of interest" description="Disordered" evidence="1">
    <location>
        <begin position="233"/>
        <end position="269"/>
    </location>
</feature>
<organism evidence="3 4">
    <name type="scientific">Fragilariopsis cylindrus CCMP1102</name>
    <dbReference type="NCBI Taxonomy" id="635003"/>
    <lineage>
        <taxon>Eukaryota</taxon>
        <taxon>Sar</taxon>
        <taxon>Stramenopiles</taxon>
        <taxon>Ochrophyta</taxon>
        <taxon>Bacillariophyta</taxon>
        <taxon>Bacillariophyceae</taxon>
        <taxon>Bacillariophycidae</taxon>
        <taxon>Bacillariales</taxon>
        <taxon>Bacillariaceae</taxon>
        <taxon>Fragilariopsis</taxon>
    </lineage>
</organism>
<feature type="region of interest" description="Disordered" evidence="1">
    <location>
        <begin position="945"/>
        <end position="999"/>
    </location>
</feature>
<dbReference type="SUPFAM" id="SSF54236">
    <property type="entry name" value="Ubiquitin-like"/>
    <property type="match status" value="1"/>
</dbReference>
<dbReference type="SUPFAM" id="SSF54160">
    <property type="entry name" value="Chromo domain-like"/>
    <property type="match status" value="1"/>
</dbReference>
<feature type="compositionally biased region" description="Polar residues" evidence="1">
    <location>
        <begin position="170"/>
        <end position="203"/>
    </location>
</feature>
<reference evidence="3 4" key="1">
    <citation type="submission" date="2016-09" db="EMBL/GenBank/DDBJ databases">
        <title>Extensive genetic diversity and differential bi-allelic expression allows diatom success in the polar Southern Ocean.</title>
        <authorList>
            <consortium name="DOE Joint Genome Institute"/>
            <person name="Mock T."/>
            <person name="Otillar R.P."/>
            <person name="Strauss J."/>
            <person name="Dupont C."/>
            <person name="Frickenhaus S."/>
            <person name="Maumus F."/>
            <person name="Mcmullan M."/>
            <person name="Sanges R."/>
            <person name="Schmutz J."/>
            <person name="Toseland A."/>
            <person name="Valas R."/>
            <person name="Veluchamy A."/>
            <person name="Ward B.J."/>
            <person name="Allen A."/>
            <person name="Barry K."/>
            <person name="Falciatore A."/>
            <person name="Ferrante M."/>
            <person name="Fortunato A.E."/>
            <person name="Gloeckner G."/>
            <person name="Gruber A."/>
            <person name="Hipkin R."/>
            <person name="Janech M."/>
            <person name="Kroth P."/>
            <person name="Leese F."/>
            <person name="Lindquist E."/>
            <person name="Lyon B.R."/>
            <person name="Martin J."/>
            <person name="Mayer C."/>
            <person name="Parker M."/>
            <person name="Quesneville H."/>
            <person name="Raymond J."/>
            <person name="Uhlig C."/>
            <person name="Valentin K.U."/>
            <person name="Worden A.Z."/>
            <person name="Armbrust E.V."/>
            <person name="Bowler C."/>
            <person name="Green B."/>
            <person name="Moulton V."/>
            <person name="Van Oosterhout C."/>
            <person name="Grigoriev I."/>
        </authorList>
    </citation>
    <scope>NUCLEOTIDE SEQUENCE [LARGE SCALE GENOMIC DNA]</scope>
    <source>
        <strain evidence="3 4">CCMP1102</strain>
    </source>
</reference>
<feature type="compositionally biased region" description="Low complexity" evidence="1">
    <location>
        <begin position="448"/>
        <end position="458"/>
    </location>
</feature>